<feature type="compositionally biased region" description="Basic and acidic residues" evidence="1">
    <location>
        <begin position="379"/>
        <end position="389"/>
    </location>
</feature>
<sequence>MSSGVEADIALDAAVVLSLGMNRVAGKAAGLTAAGAEALAARAQGRADARAAALAEAERQDRVVRQVIERNTRIAVLADAQREAGTKVALPAPMPPGDGSPDELAAWCAAADRALAEAERRISEHLATTVAAGIFEIPADGLRADLRTSETPETSETRSASRPAEDEAHRRAETLVRILSRLAPETAETDRRHVAEAARGLADVRTDAEAEGLISEVRLRVQAANERTAARHEEERRRASERDAAEQAEVERRYVLNTVTAAFQEMGYEVDAGFETLTAQDGQVILSRGGWPDHGVRMRVDDARTIRAAMVRTRAPESEDDRRRDAEREQEWCAAFEAARERLAAAGIDSAVTWRIEPGDHELPVVAEARQTRARTRQQARERERERGS</sequence>
<dbReference type="Proteomes" id="UP000256661">
    <property type="component" value="Unassembled WGS sequence"/>
</dbReference>
<feature type="compositionally biased region" description="Basic and acidic residues" evidence="1">
    <location>
        <begin position="228"/>
        <end position="247"/>
    </location>
</feature>
<feature type="region of interest" description="Disordered" evidence="1">
    <location>
        <begin position="225"/>
        <end position="247"/>
    </location>
</feature>
<accession>A0A3D9SK09</accession>
<comment type="caution">
    <text evidence="2">The sequence shown here is derived from an EMBL/GenBank/DDBJ whole genome shotgun (WGS) entry which is preliminary data.</text>
</comment>
<gene>
    <name evidence="2" type="ORF">DFJ69_1458</name>
</gene>
<evidence type="ECO:0000313" key="3">
    <source>
        <dbReference type="Proteomes" id="UP000256661"/>
    </source>
</evidence>
<feature type="region of interest" description="Disordered" evidence="1">
    <location>
        <begin position="143"/>
        <end position="169"/>
    </location>
</feature>
<name>A0A3D9SK09_9ACTN</name>
<feature type="region of interest" description="Disordered" evidence="1">
    <location>
        <begin position="368"/>
        <end position="389"/>
    </location>
</feature>
<dbReference type="OrthoDB" id="3511988at2"/>
<feature type="compositionally biased region" description="Low complexity" evidence="1">
    <location>
        <begin position="151"/>
        <end position="162"/>
    </location>
</feature>
<evidence type="ECO:0008006" key="4">
    <source>
        <dbReference type="Google" id="ProtNLM"/>
    </source>
</evidence>
<dbReference type="AlphaFoldDB" id="A0A3D9SK09"/>
<evidence type="ECO:0000256" key="1">
    <source>
        <dbReference type="SAM" id="MobiDB-lite"/>
    </source>
</evidence>
<dbReference type="EMBL" id="QTTT01000001">
    <property type="protein sequence ID" value="REE96037.1"/>
    <property type="molecule type" value="Genomic_DNA"/>
</dbReference>
<dbReference type="RefSeq" id="WP_116021750.1">
    <property type="nucleotide sequence ID" value="NZ_QTTT01000001.1"/>
</dbReference>
<protein>
    <recommendedName>
        <fullName evidence="4">Response regulator receiver protein</fullName>
    </recommendedName>
</protein>
<evidence type="ECO:0000313" key="2">
    <source>
        <dbReference type="EMBL" id="REE96037.1"/>
    </source>
</evidence>
<proteinExistence type="predicted"/>
<organism evidence="2 3">
    <name type="scientific">Thermomonospora umbrina</name>
    <dbReference type="NCBI Taxonomy" id="111806"/>
    <lineage>
        <taxon>Bacteria</taxon>
        <taxon>Bacillati</taxon>
        <taxon>Actinomycetota</taxon>
        <taxon>Actinomycetes</taxon>
        <taxon>Streptosporangiales</taxon>
        <taxon>Thermomonosporaceae</taxon>
        <taxon>Thermomonospora</taxon>
    </lineage>
</organism>
<reference evidence="2 3" key="1">
    <citation type="submission" date="2018-08" db="EMBL/GenBank/DDBJ databases">
        <title>Sequencing the genomes of 1000 actinobacteria strains.</title>
        <authorList>
            <person name="Klenk H.-P."/>
        </authorList>
    </citation>
    <scope>NUCLEOTIDE SEQUENCE [LARGE SCALE GENOMIC DNA]</scope>
    <source>
        <strain evidence="2 3">DSM 43927</strain>
    </source>
</reference>
<keyword evidence="3" id="KW-1185">Reference proteome</keyword>